<dbReference type="Proteomes" id="UP000008810">
    <property type="component" value="Chromosome 2"/>
</dbReference>
<evidence type="ECO:0000313" key="2">
    <source>
        <dbReference type="EMBL" id="PNT70814.1"/>
    </source>
</evidence>
<reference evidence="2" key="2">
    <citation type="submission" date="2017-06" db="EMBL/GenBank/DDBJ databases">
        <title>WGS assembly of Brachypodium distachyon.</title>
        <authorList>
            <consortium name="The International Brachypodium Initiative"/>
            <person name="Lucas S."/>
            <person name="Harmon-Smith M."/>
            <person name="Lail K."/>
            <person name="Tice H."/>
            <person name="Grimwood J."/>
            <person name="Bruce D."/>
            <person name="Barry K."/>
            <person name="Shu S."/>
            <person name="Lindquist E."/>
            <person name="Wang M."/>
            <person name="Pitluck S."/>
            <person name="Vogel J.P."/>
            <person name="Garvin D.F."/>
            <person name="Mockler T.C."/>
            <person name="Schmutz J."/>
            <person name="Rokhsar D."/>
            <person name="Bevan M.W."/>
        </authorList>
    </citation>
    <scope>NUCLEOTIDE SEQUENCE</scope>
    <source>
        <strain evidence="2">Bd21</strain>
    </source>
</reference>
<feature type="region of interest" description="Disordered" evidence="1">
    <location>
        <begin position="59"/>
        <end position="85"/>
    </location>
</feature>
<dbReference type="Gramene" id="PNT70814">
    <property type="protein sequence ID" value="PNT70814"/>
    <property type="gene ID" value="BRADI_2g18567v3"/>
</dbReference>
<evidence type="ECO:0000313" key="3">
    <source>
        <dbReference type="EnsemblPlants" id="PNT70814"/>
    </source>
</evidence>
<dbReference type="EnsemblPlants" id="PNT70814">
    <property type="protein sequence ID" value="PNT70814"/>
    <property type="gene ID" value="BRADI_2g18567v3"/>
</dbReference>
<accession>A0A2K2D952</accession>
<name>A0A2K2D952_BRADI</name>
<reference evidence="3" key="3">
    <citation type="submission" date="2018-08" db="UniProtKB">
        <authorList>
            <consortium name="EnsemblPlants"/>
        </authorList>
    </citation>
    <scope>IDENTIFICATION</scope>
    <source>
        <strain evidence="3">cv. Bd21</strain>
    </source>
</reference>
<evidence type="ECO:0000313" key="4">
    <source>
        <dbReference type="Proteomes" id="UP000008810"/>
    </source>
</evidence>
<protein>
    <submittedName>
        <fullName evidence="2 3">Uncharacterized protein</fullName>
    </submittedName>
</protein>
<proteinExistence type="predicted"/>
<dbReference type="AlphaFoldDB" id="A0A2K2D952"/>
<dbReference type="EMBL" id="CM000881">
    <property type="protein sequence ID" value="PNT70814.1"/>
    <property type="molecule type" value="Genomic_DNA"/>
</dbReference>
<dbReference type="InParanoid" id="A0A2K2D952"/>
<organism evidence="2">
    <name type="scientific">Brachypodium distachyon</name>
    <name type="common">Purple false brome</name>
    <name type="synonym">Trachynia distachya</name>
    <dbReference type="NCBI Taxonomy" id="15368"/>
    <lineage>
        <taxon>Eukaryota</taxon>
        <taxon>Viridiplantae</taxon>
        <taxon>Streptophyta</taxon>
        <taxon>Embryophyta</taxon>
        <taxon>Tracheophyta</taxon>
        <taxon>Spermatophyta</taxon>
        <taxon>Magnoliopsida</taxon>
        <taxon>Liliopsida</taxon>
        <taxon>Poales</taxon>
        <taxon>Poaceae</taxon>
        <taxon>BOP clade</taxon>
        <taxon>Pooideae</taxon>
        <taxon>Stipodae</taxon>
        <taxon>Brachypodieae</taxon>
        <taxon>Brachypodium</taxon>
    </lineage>
</organism>
<sequence length="210" mass="21842">MPALAANPDHPLLAMHPHAHSVEHERFIPHMLPPLPPPALSRNPFVLDPDVAGPHEAAVAISPAGPSGGALRRRDSMSSSSSSSPTALSLLLKSTMFRQLVERNDPDYSGAGGLLSGDHSHRVEAEQPAGGQVLLPGEGYEYRDFFHGVSTDACGLLFSSPSSGHGGGVTAAGFQGDAVAACYGDHDDGGERMAATRTTWDGPFADMASL</sequence>
<feature type="region of interest" description="Disordered" evidence="1">
    <location>
        <begin position="108"/>
        <end position="132"/>
    </location>
</feature>
<gene>
    <name evidence="2" type="ORF">BRADI_2g18567v3</name>
</gene>
<keyword evidence="4" id="KW-1185">Reference proteome</keyword>
<reference evidence="2 3" key="1">
    <citation type="journal article" date="2010" name="Nature">
        <title>Genome sequencing and analysis of the model grass Brachypodium distachyon.</title>
        <authorList>
            <consortium name="International Brachypodium Initiative"/>
        </authorList>
    </citation>
    <scope>NUCLEOTIDE SEQUENCE [LARGE SCALE GENOMIC DNA]</scope>
    <source>
        <strain evidence="2 3">Bd21</strain>
    </source>
</reference>
<evidence type="ECO:0000256" key="1">
    <source>
        <dbReference type="SAM" id="MobiDB-lite"/>
    </source>
</evidence>